<proteinExistence type="predicted"/>
<accession>A0A5D0MDX8</accession>
<keyword evidence="2" id="KW-1185">Reference proteome</keyword>
<dbReference type="Proteomes" id="UP000324143">
    <property type="component" value="Unassembled WGS sequence"/>
</dbReference>
<gene>
    <name evidence="1" type="ORF">FXF47_08485</name>
</gene>
<organism evidence="1 2">
    <name type="scientific">Candidatus Mcinerneyibacterium aminivorans</name>
    <dbReference type="NCBI Taxonomy" id="2703815"/>
    <lineage>
        <taxon>Bacteria</taxon>
        <taxon>Candidatus Macinerneyibacteriota</taxon>
        <taxon>Candidatus Mcinerneyibacteria</taxon>
        <taxon>Candidatus Mcinerneyibacteriales</taxon>
        <taxon>Candidatus Mcinerneyibacteriaceae</taxon>
        <taxon>Candidatus Mcinerneyibacterium</taxon>
    </lineage>
</organism>
<dbReference type="EMBL" id="VSIX01000110">
    <property type="protein sequence ID" value="TYB30582.1"/>
    <property type="molecule type" value="Genomic_DNA"/>
</dbReference>
<protein>
    <submittedName>
        <fullName evidence="1">Uncharacterized protein</fullName>
    </submittedName>
</protein>
<name>A0A5D0MDX8_9BACT</name>
<comment type="caution">
    <text evidence="1">The sequence shown here is derived from an EMBL/GenBank/DDBJ whole genome shotgun (WGS) entry which is preliminary data.</text>
</comment>
<dbReference type="AlphaFoldDB" id="A0A5D0MDX8"/>
<evidence type="ECO:0000313" key="1">
    <source>
        <dbReference type="EMBL" id="TYB30582.1"/>
    </source>
</evidence>
<reference evidence="1" key="1">
    <citation type="submission" date="2019-08" db="EMBL/GenBank/DDBJ databases">
        <title>Genomic characterization of a novel candidate phylum (ARYD3) from a high temperature, high salinity tertiary oil reservoir in north central Oklahoma, USA.</title>
        <authorList>
            <person name="Youssef N.H."/>
            <person name="Yadav A."/>
            <person name="Elshahed M.S."/>
        </authorList>
    </citation>
    <scope>NUCLEOTIDE SEQUENCE [LARGE SCALE GENOMIC DNA]</scope>
    <source>
        <strain evidence="1">ARYD3</strain>
    </source>
</reference>
<evidence type="ECO:0000313" key="2">
    <source>
        <dbReference type="Proteomes" id="UP000324143"/>
    </source>
</evidence>
<sequence>MGLDKPYYRIARPGKNIKFEYCKNDVYANDRSELCRAYYILQKDLKKIFEFIEPCEENLCTYSHRLYELLLRACTEFENNCKRILTANGYEDTHMNIKDYYKINKALKLSEYKLTIDFWRGDPIRLKPFDEWNDDEYHPLNWYQDYNNVKHDRNYNFKRASLENVISAVAGVLVTLYSQFNYHTFTVFQLHDICFETLNNNQMTIAESLFKIEETPEWHDNEKYDFDWNNLKKEEDPFQEYDFNDD</sequence>